<feature type="compositionally biased region" description="Polar residues" evidence="1">
    <location>
        <begin position="87"/>
        <end position="99"/>
    </location>
</feature>
<sequence>MEAMSDGQRGAVLKRAPDGLLDQSICLSIHGCCGLIQNQHLDQNQPIKGQDTGTGKVQLSVCLTLHCLSRALATHSSCLSPTEKFSPFSTTSDSNFIGS</sequence>
<evidence type="ECO:0000313" key="2">
    <source>
        <dbReference type="EMBL" id="MEQ2230355.1"/>
    </source>
</evidence>
<proteinExistence type="predicted"/>
<protein>
    <submittedName>
        <fullName evidence="2">Uncharacterized protein</fullName>
    </submittedName>
</protein>
<dbReference type="EMBL" id="JAHRIQ010027054">
    <property type="protein sequence ID" value="MEQ2230355.1"/>
    <property type="molecule type" value="Genomic_DNA"/>
</dbReference>
<feature type="region of interest" description="Disordered" evidence="1">
    <location>
        <begin position="80"/>
        <end position="99"/>
    </location>
</feature>
<name>A0ABV0TBS0_9TELE</name>
<evidence type="ECO:0000256" key="1">
    <source>
        <dbReference type="SAM" id="MobiDB-lite"/>
    </source>
</evidence>
<accession>A0ABV0TBS0</accession>
<dbReference type="Proteomes" id="UP001482620">
    <property type="component" value="Unassembled WGS sequence"/>
</dbReference>
<reference evidence="2 3" key="1">
    <citation type="submission" date="2021-06" db="EMBL/GenBank/DDBJ databases">
        <authorList>
            <person name="Palmer J.M."/>
        </authorList>
    </citation>
    <scope>NUCLEOTIDE SEQUENCE [LARGE SCALE GENOMIC DNA]</scope>
    <source>
        <strain evidence="3">if_2019</strain>
        <tissue evidence="2">Muscle</tissue>
    </source>
</reference>
<evidence type="ECO:0000313" key="3">
    <source>
        <dbReference type="Proteomes" id="UP001482620"/>
    </source>
</evidence>
<comment type="caution">
    <text evidence="2">The sequence shown here is derived from an EMBL/GenBank/DDBJ whole genome shotgun (WGS) entry which is preliminary data.</text>
</comment>
<keyword evidence="3" id="KW-1185">Reference proteome</keyword>
<gene>
    <name evidence="2" type="ORF">ILYODFUR_028436</name>
</gene>
<organism evidence="2 3">
    <name type="scientific">Ilyodon furcidens</name>
    <name type="common">goldbreast splitfin</name>
    <dbReference type="NCBI Taxonomy" id="33524"/>
    <lineage>
        <taxon>Eukaryota</taxon>
        <taxon>Metazoa</taxon>
        <taxon>Chordata</taxon>
        <taxon>Craniata</taxon>
        <taxon>Vertebrata</taxon>
        <taxon>Euteleostomi</taxon>
        <taxon>Actinopterygii</taxon>
        <taxon>Neopterygii</taxon>
        <taxon>Teleostei</taxon>
        <taxon>Neoteleostei</taxon>
        <taxon>Acanthomorphata</taxon>
        <taxon>Ovalentaria</taxon>
        <taxon>Atherinomorphae</taxon>
        <taxon>Cyprinodontiformes</taxon>
        <taxon>Goodeidae</taxon>
        <taxon>Ilyodon</taxon>
    </lineage>
</organism>